<evidence type="ECO:0008006" key="4">
    <source>
        <dbReference type="Google" id="ProtNLM"/>
    </source>
</evidence>
<sequence>MFEQLKKAESEKVQQLSDLLQRLDPRSGFMEKKKDYTWLIVLLTVVAVAGIAFAVYKFFFEYSDEFDYDDDEDFEDIDYDEDYDEEFETDEEE</sequence>
<organism evidence="2 3">
    <name type="scientific">Petrocella atlantisensis</name>
    <dbReference type="NCBI Taxonomy" id="2173034"/>
    <lineage>
        <taxon>Bacteria</taxon>
        <taxon>Bacillati</taxon>
        <taxon>Bacillota</taxon>
        <taxon>Clostridia</taxon>
        <taxon>Lachnospirales</taxon>
        <taxon>Vallitaleaceae</taxon>
        <taxon>Petrocella</taxon>
    </lineage>
</organism>
<protein>
    <recommendedName>
        <fullName evidence="4">DUF4366 domain-containing protein</fullName>
    </recommendedName>
</protein>
<evidence type="ECO:0000256" key="1">
    <source>
        <dbReference type="SAM" id="Phobius"/>
    </source>
</evidence>
<dbReference type="EMBL" id="LR130778">
    <property type="protein sequence ID" value="VDN47338.1"/>
    <property type="molecule type" value="Genomic_DNA"/>
</dbReference>
<evidence type="ECO:0000313" key="2">
    <source>
        <dbReference type="EMBL" id="VDN47338.1"/>
    </source>
</evidence>
<keyword evidence="3" id="KW-1185">Reference proteome</keyword>
<feature type="transmembrane region" description="Helical" evidence="1">
    <location>
        <begin position="36"/>
        <end position="59"/>
    </location>
</feature>
<name>A0A3P7PEK6_9FIRM</name>
<dbReference type="KEGG" id="cbar:PATL70BA_1453"/>
<gene>
    <name evidence="2" type="ORF">PATL70BA_1453</name>
</gene>
<dbReference type="Proteomes" id="UP000279029">
    <property type="component" value="Chromosome"/>
</dbReference>
<proteinExistence type="predicted"/>
<accession>A0A3P7PEK6</accession>
<dbReference type="RefSeq" id="WP_125136660.1">
    <property type="nucleotide sequence ID" value="NZ_LR130778.1"/>
</dbReference>
<keyword evidence="1" id="KW-0472">Membrane</keyword>
<evidence type="ECO:0000313" key="3">
    <source>
        <dbReference type="Proteomes" id="UP000279029"/>
    </source>
</evidence>
<dbReference type="AlphaFoldDB" id="A0A3P7PEK6"/>
<keyword evidence="1" id="KW-1133">Transmembrane helix</keyword>
<reference evidence="2 3" key="1">
    <citation type="submission" date="2018-09" db="EMBL/GenBank/DDBJ databases">
        <authorList>
            <person name="Postec A."/>
        </authorList>
    </citation>
    <scope>NUCLEOTIDE SEQUENCE [LARGE SCALE GENOMIC DNA]</scope>
    <source>
        <strain evidence="2">70B-A</strain>
    </source>
</reference>
<keyword evidence="1" id="KW-0812">Transmembrane</keyword>